<feature type="compositionally biased region" description="Basic and acidic residues" evidence="1">
    <location>
        <begin position="290"/>
        <end position="300"/>
    </location>
</feature>
<feature type="region of interest" description="Disordered" evidence="1">
    <location>
        <begin position="232"/>
        <end position="305"/>
    </location>
</feature>
<evidence type="ECO:0000313" key="3">
    <source>
        <dbReference type="Proteomes" id="UP001221142"/>
    </source>
</evidence>
<dbReference type="AlphaFoldDB" id="A0AAD7BIL9"/>
<comment type="caution">
    <text evidence="2">The sequence shown here is derived from an EMBL/GenBank/DDBJ whole genome shotgun (WGS) entry which is preliminary data.</text>
</comment>
<organism evidence="2 3">
    <name type="scientific">Roridomyces roridus</name>
    <dbReference type="NCBI Taxonomy" id="1738132"/>
    <lineage>
        <taxon>Eukaryota</taxon>
        <taxon>Fungi</taxon>
        <taxon>Dikarya</taxon>
        <taxon>Basidiomycota</taxon>
        <taxon>Agaricomycotina</taxon>
        <taxon>Agaricomycetes</taxon>
        <taxon>Agaricomycetidae</taxon>
        <taxon>Agaricales</taxon>
        <taxon>Marasmiineae</taxon>
        <taxon>Mycenaceae</taxon>
        <taxon>Roridomyces</taxon>
    </lineage>
</organism>
<dbReference type="Proteomes" id="UP001221142">
    <property type="component" value="Unassembled WGS sequence"/>
</dbReference>
<feature type="region of interest" description="Disordered" evidence="1">
    <location>
        <begin position="576"/>
        <end position="613"/>
    </location>
</feature>
<feature type="compositionally biased region" description="Basic and acidic residues" evidence="1">
    <location>
        <begin position="258"/>
        <end position="270"/>
    </location>
</feature>
<accession>A0AAD7BIL9</accession>
<keyword evidence="3" id="KW-1185">Reference proteome</keyword>
<evidence type="ECO:0000256" key="1">
    <source>
        <dbReference type="SAM" id="MobiDB-lite"/>
    </source>
</evidence>
<feature type="compositionally biased region" description="Polar residues" evidence="1">
    <location>
        <begin position="34"/>
        <end position="48"/>
    </location>
</feature>
<evidence type="ECO:0000313" key="2">
    <source>
        <dbReference type="EMBL" id="KAJ7622322.1"/>
    </source>
</evidence>
<feature type="region of interest" description="Disordered" evidence="1">
    <location>
        <begin position="1"/>
        <end position="61"/>
    </location>
</feature>
<protein>
    <submittedName>
        <fullName evidence="2">Uncharacterized protein</fullName>
    </submittedName>
</protein>
<feature type="compositionally biased region" description="Low complexity" evidence="1">
    <location>
        <begin position="577"/>
        <end position="588"/>
    </location>
</feature>
<proteinExistence type="predicted"/>
<reference evidence="2" key="1">
    <citation type="submission" date="2023-03" db="EMBL/GenBank/DDBJ databases">
        <title>Massive genome expansion in bonnet fungi (Mycena s.s.) driven by repeated elements and novel gene families across ecological guilds.</title>
        <authorList>
            <consortium name="Lawrence Berkeley National Laboratory"/>
            <person name="Harder C.B."/>
            <person name="Miyauchi S."/>
            <person name="Viragh M."/>
            <person name="Kuo A."/>
            <person name="Thoen E."/>
            <person name="Andreopoulos B."/>
            <person name="Lu D."/>
            <person name="Skrede I."/>
            <person name="Drula E."/>
            <person name="Henrissat B."/>
            <person name="Morin E."/>
            <person name="Kohler A."/>
            <person name="Barry K."/>
            <person name="LaButti K."/>
            <person name="Morin E."/>
            <person name="Salamov A."/>
            <person name="Lipzen A."/>
            <person name="Mereny Z."/>
            <person name="Hegedus B."/>
            <person name="Baldrian P."/>
            <person name="Stursova M."/>
            <person name="Weitz H."/>
            <person name="Taylor A."/>
            <person name="Grigoriev I.V."/>
            <person name="Nagy L.G."/>
            <person name="Martin F."/>
            <person name="Kauserud H."/>
        </authorList>
    </citation>
    <scope>NUCLEOTIDE SEQUENCE</scope>
    <source>
        <strain evidence="2">9284</strain>
    </source>
</reference>
<sequence>MSTALGLRPSPVPNPVISAAGSHPEPSKSKKTPSRSGSASLQTPYRLSTNDKENMGTHEHAGAHSGLTFSVKSAQGHEETPPVSDNDVRPRMAPMILFPSEMRSQEASAHNVHAIQAGDLEVLGAKLPSGGCLLTIHDPVDASAWIDSNFNHQSLLDPLRERGLSGPVAAMLDAYTQCLIFFRSLEAEEDSSVVACAEEVANYSGFPVVIRPDVEDPLARFAHAKSIVSEKAMSLSNSNPGAESNRIGSFGGEGDTNGEPHDSGSGHGDDTNGDSHGGENGKENGGGGGDRGKPKSESADAHPNGGHKTWECLTHSILAACKLKISPTSTYDFSVNSRFRFAAPVPVDIKDLRDRNAMFESLNQGDIEAFTKLEVGTNGSQLLVDATYASLGFEGHQPQSFHSCKYISGGNDPPKQIHTQTAQKHTGTSLSGTIGNQGAVLGLQRSRGHSHSIEATGDTYAPDWIVRQQLGNRFNSNEQRKSYMSIATTYEPQINQFEALPKPLDVNVGLALELRANQDVRVSFVNRTQIHVWISQPDSKSLARGVIFLLCNYLPDIHTEHALKITEDDFCIDISNSAETSPGPSPSSESEKHENVPSPRSWTFLPPRFRNSI</sequence>
<feature type="compositionally biased region" description="Basic and acidic residues" evidence="1">
    <location>
        <begin position="49"/>
        <end position="61"/>
    </location>
</feature>
<name>A0AAD7BIL9_9AGAR</name>
<dbReference type="EMBL" id="JARKIF010000015">
    <property type="protein sequence ID" value="KAJ7622322.1"/>
    <property type="molecule type" value="Genomic_DNA"/>
</dbReference>
<gene>
    <name evidence="2" type="ORF">FB45DRAFT_124215</name>
</gene>